<dbReference type="PANTHER" id="PTHR21227:SF0">
    <property type="entry name" value="TRNA-SPLICING ENDONUCLEASE SUBUNIT SEN2"/>
    <property type="match status" value="1"/>
</dbReference>
<dbReference type="Gene3D" id="3.40.1350.10">
    <property type="match status" value="1"/>
</dbReference>
<dbReference type="EMBL" id="JALLBG020000010">
    <property type="protein sequence ID" value="KAL3772493.1"/>
    <property type="molecule type" value="Genomic_DNA"/>
</dbReference>
<dbReference type="PANTHER" id="PTHR21227">
    <property type="entry name" value="TRNA-SPLICING ENDONUCLEASE SUBUNIT SEN2"/>
    <property type="match status" value="1"/>
</dbReference>
<feature type="domain" description="tRNA intron endonuclease catalytic" evidence="5">
    <location>
        <begin position="41"/>
        <end position="125"/>
    </location>
</feature>
<evidence type="ECO:0000259" key="5">
    <source>
        <dbReference type="Pfam" id="PF01974"/>
    </source>
</evidence>
<evidence type="ECO:0000256" key="2">
    <source>
        <dbReference type="ARBA" id="ARBA00012573"/>
    </source>
</evidence>
<dbReference type="InterPro" id="IPR006677">
    <property type="entry name" value="tRNA_intron_Endonuc_cat-like"/>
</dbReference>
<name>A0ABD3NAT9_9STRA</name>
<evidence type="ECO:0000256" key="1">
    <source>
        <dbReference type="ARBA" id="ARBA00008078"/>
    </source>
</evidence>
<keyword evidence="7" id="KW-1185">Reference proteome</keyword>
<feature type="compositionally biased region" description="Low complexity" evidence="4">
    <location>
        <begin position="19"/>
        <end position="31"/>
    </location>
</feature>
<sequence>MAMNPALPMPPTATPIPPTSSSTTISSSVPPSLLSHEDRIAIVRHHFIAKGYRVHSGLQFGCELVLYSDSPELVHSDFCVHVPKSSDDDGGGGTTTLDWRILQTLVRMMPDLRKTLIVAHVQHQHHHVVDVARNRNGDDAAAAAAAAASDNDDDATTQPQYSYIVQELAFATEHAPFRHKYIPQGVGTQVKPQQQQQQQQQQSSSLQSMPKGGSKS</sequence>
<dbReference type="GO" id="GO:0005634">
    <property type="term" value="C:nucleus"/>
    <property type="evidence" value="ECO:0007669"/>
    <property type="project" value="UniProtKB-ARBA"/>
</dbReference>
<dbReference type="Proteomes" id="UP001530293">
    <property type="component" value="Unassembled WGS sequence"/>
</dbReference>
<dbReference type="InterPro" id="IPR011856">
    <property type="entry name" value="tRNA_endonuc-like_dom_sf"/>
</dbReference>
<evidence type="ECO:0000313" key="7">
    <source>
        <dbReference type="Proteomes" id="UP001530293"/>
    </source>
</evidence>
<dbReference type="InterPro" id="IPR036167">
    <property type="entry name" value="tRNA_intron_Endo_cat-like_sf"/>
</dbReference>
<evidence type="ECO:0000256" key="4">
    <source>
        <dbReference type="SAM" id="MobiDB-lite"/>
    </source>
</evidence>
<comment type="similarity">
    <text evidence="1">Belongs to the tRNA-intron endonuclease family.</text>
</comment>
<evidence type="ECO:0000313" key="6">
    <source>
        <dbReference type="EMBL" id="KAL3772493.1"/>
    </source>
</evidence>
<dbReference type="Pfam" id="PF01974">
    <property type="entry name" value="tRNA_int_endo"/>
    <property type="match status" value="1"/>
</dbReference>
<dbReference type="EC" id="4.6.1.16" evidence="2"/>
<dbReference type="GO" id="GO:0000213">
    <property type="term" value="F:tRNA-intron lyase activity"/>
    <property type="evidence" value="ECO:0007669"/>
    <property type="project" value="UniProtKB-EC"/>
</dbReference>
<dbReference type="CDD" id="cd22363">
    <property type="entry name" value="tRNA-intron_lyase_C"/>
    <property type="match status" value="1"/>
</dbReference>
<dbReference type="InterPro" id="IPR006676">
    <property type="entry name" value="tRNA_splic"/>
</dbReference>
<comment type="catalytic activity">
    <reaction evidence="3">
        <text>pretRNA = a 3'-half-tRNA molecule with a 5'-OH end + a 5'-half-tRNA molecule with a 2',3'-cyclic phosphate end + an intron with a 2',3'-cyclic phosphate and a 5'-hydroxyl terminus.</text>
        <dbReference type="EC" id="4.6.1.16"/>
    </reaction>
</comment>
<feature type="compositionally biased region" description="Pro residues" evidence="4">
    <location>
        <begin position="7"/>
        <end position="18"/>
    </location>
</feature>
<dbReference type="AlphaFoldDB" id="A0ABD3NAT9"/>
<dbReference type="SUPFAM" id="SSF53032">
    <property type="entry name" value="tRNA-intron endonuclease catalytic domain-like"/>
    <property type="match status" value="1"/>
</dbReference>
<feature type="region of interest" description="Disordered" evidence="4">
    <location>
        <begin position="180"/>
        <end position="216"/>
    </location>
</feature>
<evidence type="ECO:0000256" key="3">
    <source>
        <dbReference type="ARBA" id="ARBA00034031"/>
    </source>
</evidence>
<feature type="compositionally biased region" description="Low complexity" evidence="4">
    <location>
        <begin position="193"/>
        <end position="208"/>
    </location>
</feature>
<comment type="caution">
    <text evidence="6">The sequence shown here is derived from an EMBL/GenBank/DDBJ whole genome shotgun (WGS) entry which is preliminary data.</text>
</comment>
<gene>
    <name evidence="6" type="ORF">ACHAWU_000055</name>
</gene>
<feature type="region of interest" description="Disordered" evidence="4">
    <location>
        <begin position="1"/>
        <end position="31"/>
    </location>
</feature>
<protein>
    <recommendedName>
        <fullName evidence="2">tRNA-intron lyase</fullName>
        <ecNumber evidence="2">4.6.1.16</ecNumber>
    </recommendedName>
</protein>
<proteinExistence type="inferred from homology"/>
<accession>A0ABD3NAT9</accession>
<organism evidence="6 7">
    <name type="scientific">Discostella pseudostelligera</name>
    <dbReference type="NCBI Taxonomy" id="259834"/>
    <lineage>
        <taxon>Eukaryota</taxon>
        <taxon>Sar</taxon>
        <taxon>Stramenopiles</taxon>
        <taxon>Ochrophyta</taxon>
        <taxon>Bacillariophyta</taxon>
        <taxon>Coscinodiscophyceae</taxon>
        <taxon>Thalassiosirophycidae</taxon>
        <taxon>Stephanodiscales</taxon>
        <taxon>Stephanodiscaceae</taxon>
        <taxon>Discostella</taxon>
    </lineage>
</organism>
<reference evidence="6 7" key="1">
    <citation type="submission" date="2024-10" db="EMBL/GenBank/DDBJ databases">
        <title>Updated reference genomes for cyclostephanoid diatoms.</title>
        <authorList>
            <person name="Roberts W.R."/>
            <person name="Alverson A.J."/>
        </authorList>
    </citation>
    <scope>NUCLEOTIDE SEQUENCE [LARGE SCALE GENOMIC DNA]</scope>
    <source>
        <strain evidence="6 7">AJA232-27</strain>
    </source>
</reference>